<feature type="region of interest" description="Disordered" evidence="1">
    <location>
        <begin position="1"/>
        <end position="25"/>
    </location>
</feature>
<proteinExistence type="predicted"/>
<organism evidence="2 3">
    <name type="scientific">Tuber borchii</name>
    <name type="common">White truffle</name>
    <dbReference type="NCBI Taxonomy" id="42251"/>
    <lineage>
        <taxon>Eukaryota</taxon>
        <taxon>Fungi</taxon>
        <taxon>Dikarya</taxon>
        <taxon>Ascomycota</taxon>
        <taxon>Pezizomycotina</taxon>
        <taxon>Pezizomycetes</taxon>
        <taxon>Pezizales</taxon>
        <taxon>Tuberaceae</taxon>
        <taxon>Tuber</taxon>
    </lineage>
</organism>
<keyword evidence="3" id="KW-1185">Reference proteome</keyword>
<evidence type="ECO:0000313" key="3">
    <source>
        <dbReference type="Proteomes" id="UP000244722"/>
    </source>
</evidence>
<feature type="compositionally biased region" description="Polar residues" evidence="1">
    <location>
        <begin position="11"/>
        <end position="25"/>
    </location>
</feature>
<protein>
    <submittedName>
        <fullName evidence="2">Uncharacterized protein</fullName>
    </submittedName>
</protein>
<comment type="caution">
    <text evidence="2">The sequence shown here is derived from an EMBL/GenBank/DDBJ whole genome shotgun (WGS) entry which is preliminary data.</text>
</comment>
<dbReference type="Proteomes" id="UP000244722">
    <property type="component" value="Unassembled WGS sequence"/>
</dbReference>
<sequence length="192" mass="22130">MSYFPHAPNYSRDNNNAFNTTGSLNHNADAQNHNINAFNRFKFSYTKNTVVIMNNPSNEIDERLAVETARRIPETLSPPPPEPGFNFTRDHHSPTPGMASGNHRLVRSRRFPQRNIRTDQCTGWPRVEASTDGTEKDLFKEVLEEELAHSWKKLDKAAAGRKYLADFRADMMRELEGAENKREEERQRGDKE</sequence>
<evidence type="ECO:0000313" key="2">
    <source>
        <dbReference type="EMBL" id="PUU75417.1"/>
    </source>
</evidence>
<dbReference type="AlphaFoldDB" id="A0A2T6ZIU8"/>
<gene>
    <name evidence="2" type="ORF">B9Z19DRAFT_1153938</name>
</gene>
<accession>A0A2T6ZIU8</accession>
<name>A0A2T6ZIU8_TUBBO</name>
<reference evidence="2 3" key="1">
    <citation type="submission" date="2017-04" db="EMBL/GenBank/DDBJ databases">
        <title>Draft genome sequence of Tuber borchii Vittad., a whitish edible truffle.</title>
        <authorList>
            <consortium name="DOE Joint Genome Institute"/>
            <person name="Murat C."/>
            <person name="Kuo A."/>
            <person name="Barry K.W."/>
            <person name="Clum A."/>
            <person name="Dockter R.B."/>
            <person name="Fauchery L."/>
            <person name="Iotti M."/>
            <person name="Kohler A."/>
            <person name="Labutti K."/>
            <person name="Lindquist E.A."/>
            <person name="Lipzen A."/>
            <person name="Ohm R.A."/>
            <person name="Wang M."/>
            <person name="Grigoriev I.V."/>
            <person name="Zambonelli A."/>
            <person name="Martin F.M."/>
        </authorList>
    </citation>
    <scope>NUCLEOTIDE SEQUENCE [LARGE SCALE GENOMIC DNA]</scope>
    <source>
        <strain evidence="2 3">Tbo3840</strain>
    </source>
</reference>
<dbReference type="EMBL" id="NESQ01000233">
    <property type="protein sequence ID" value="PUU75417.1"/>
    <property type="molecule type" value="Genomic_DNA"/>
</dbReference>
<evidence type="ECO:0000256" key="1">
    <source>
        <dbReference type="SAM" id="MobiDB-lite"/>
    </source>
</evidence>